<evidence type="ECO:0000313" key="3">
    <source>
        <dbReference type="Proteomes" id="UP000076761"/>
    </source>
</evidence>
<dbReference type="EMBL" id="KV425615">
    <property type="protein sequence ID" value="KZT20792.1"/>
    <property type="molecule type" value="Genomic_DNA"/>
</dbReference>
<dbReference type="OrthoDB" id="294702at2759"/>
<dbReference type="SUPFAM" id="SSF53474">
    <property type="entry name" value="alpha/beta-Hydrolases"/>
    <property type="match status" value="1"/>
</dbReference>
<evidence type="ECO:0000259" key="1">
    <source>
        <dbReference type="Pfam" id="PF12697"/>
    </source>
</evidence>
<dbReference type="AlphaFoldDB" id="A0A165PBD3"/>
<protein>
    <recommendedName>
        <fullName evidence="1">AB hydrolase-1 domain-containing protein</fullName>
    </recommendedName>
</protein>
<gene>
    <name evidence="2" type="ORF">NEOLEDRAFT_1140333</name>
</gene>
<sequence>MSSPTKLLSIFGGRTIEYADNGNPVSNSVILFLLGAFGVAQTSDVSPSLQHRDVHYISMTFPGWGHSSPASSAESFPSQLLSDVTALIDHLHPSSSQTEKRLRLYVAGGSLGTVAAQILHGAPFDVFPLGQSIKGMLLLSPFSPFKYHTMYYRSLSWTDYMAVGSPAHYIPIKLGFRLVKFLLGRQMAIVEGTERFIRRRLFDKMRDEERTAYTRWRAKRGMQEGELEKRFACNVVRSVEKTWRSYMQISDILRCDWGFNPAALDAAHKSRAVLVVASSEEAMGMVEYLARVYDGRVKLLQGGHIVSLFHIDDTWAEFLDMQTDS</sequence>
<organism evidence="2 3">
    <name type="scientific">Neolentinus lepideus HHB14362 ss-1</name>
    <dbReference type="NCBI Taxonomy" id="1314782"/>
    <lineage>
        <taxon>Eukaryota</taxon>
        <taxon>Fungi</taxon>
        <taxon>Dikarya</taxon>
        <taxon>Basidiomycota</taxon>
        <taxon>Agaricomycotina</taxon>
        <taxon>Agaricomycetes</taxon>
        <taxon>Gloeophyllales</taxon>
        <taxon>Gloeophyllaceae</taxon>
        <taxon>Neolentinus</taxon>
    </lineage>
</organism>
<keyword evidence="3" id="KW-1185">Reference proteome</keyword>
<name>A0A165PBD3_9AGAM</name>
<dbReference type="InterPro" id="IPR000073">
    <property type="entry name" value="AB_hydrolase_1"/>
</dbReference>
<accession>A0A165PBD3</accession>
<feature type="domain" description="AB hydrolase-1" evidence="1">
    <location>
        <begin position="44"/>
        <end position="318"/>
    </location>
</feature>
<dbReference type="Proteomes" id="UP000076761">
    <property type="component" value="Unassembled WGS sequence"/>
</dbReference>
<dbReference type="Pfam" id="PF12697">
    <property type="entry name" value="Abhydrolase_6"/>
    <property type="match status" value="1"/>
</dbReference>
<dbReference type="Gene3D" id="3.40.50.1820">
    <property type="entry name" value="alpha/beta hydrolase"/>
    <property type="match status" value="1"/>
</dbReference>
<evidence type="ECO:0000313" key="2">
    <source>
        <dbReference type="EMBL" id="KZT20792.1"/>
    </source>
</evidence>
<proteinExistence type="predicted"/>
<dbReference type="InParanoid" id="A0A165PBD3"/>
<dbReference type="InterPro" id="IPR029058">
    <property type="entry name" value="AB_hydrolase_fold"/>
</dbReference>
<reference evidence="2 3" key="1">
    <citation type="journal article" date="2016" name="Mol. Biol. Evol.">
        <title>Comparative Genomics of Early-Diverging Mushroom-Forming Fungi Provides Insights into the Origins of Lignocellulose Decay Capabilities.</title>
        <authorList>
            <person name="Nagy L.G."/>
            <person name="Riley R."/>
            <person name="Tritt A."/>
            <person name="Adam C."/>
            <person name="Daum C."/>
            <person name="Floudas D."/>
            <person name="Sun H."/>
            <person name="Yadav J.S."/>
            <person name="Pangilinan J."/>
            <person name="Larsson K.H."/>
            <person name="Matsuura K."/>
            <person name="Barry K."/>
            <person name="Labutti K."/>
            <person name="Kuo R."/>
            <person name="Ohm R.A."/>
            <person name="Bhattacharya S.S."/>
            <person name="Shirouzu T."/>
            <person name="Yoshinaga Y."/>
            <person name="Martin F.M."/>
            <person name="Grigoriev I.V."/>
            <person name="Hibbett D.S."/>
        </authorList>
    </citation>
    <scope>NUCLEOTIDE SEQUENCE [LARGE SCALE GENOMIC DNA]</scope>
    <source>
        <strain evidence="2 3">HHB14362 ss-1</strain>
    </source>
</reference>